<dbReference type="PANTHER" id="PTHR10383">
    <property type="entry name" value="SERINE INCORPORATOR"/>
    <property type="match status" value="1"/>
</dbReference>
<evidence type="ECO:0000256" key="1">
    <source>
        <dbReference type="ARBA" id="ARBA00004141"/>
    </source>
</evidence>
<dbReference type="HOGENOM" id="CLU_029574_2_0_1"/>
<name>Q74ZU8_EREGS</name>
<feature type="transmembrane region" description="Helical" evidence="6">
    <location>
        <begin position="404"/>
        <end position="422"/>
    </location>
</feature>
<keyword evidence="3 6" id="KW-0812">Transmembrane</keyword>
<dbReference type="FunCoup" id="Q74ZU8">
    <property type="interactions" value="535"/>
</dbReference>
<keyword evidence="4 6" id="KW-1133">Transmembrane helix</keyword>
<reference evidence="7 8" key="1">
    <citation type="journal article" date="2004" name="Science">
        <title>The Ashbya gossypii genome as a tool for mapping the ancient Saccharomyces cerevisiae genome.</title>
        <authorList>
            <person name="Dietrich F.S."/>
            <person name="Voegeli S."/>
            <person name="Brachat S."/>
            <person name="Lerch A."/>
            <person name="Gates K."/>
            <person name="Steiner S."/>
            <person name="Mohr C."/>
            <person name="Pohlmann R."/>
            <person name="Luedi P."/>
            <person name="Choi S."/>
            <person name="Wing R.A."/>
            <person name="Flavier A."/>
            <person name="Gaffney T.D."/>
            <person name="Philippsen P."/>
        </authorList>
    </citation>
    <scope>NUCLEOTIDE SEQUENCE [LARGE SCALE GENOMIC DNA]</scope>
    <source>
        <strain evidence="8">ATCC 10895 / CBS 109.51 / FGSC 9923 / NRRL Y-1056</strain>
    </source>
</reference>
<dbReference type="STRING" id="284811.Q74ZU8"/>
<dbReference type="eggNOG" id="KOG2592">
    <property type="taxonomic scope" value="Eukaryota"/>
</dbReference>
<keyword evidence="5 6" id="KW-0472">Membrane</keyword>
<gene>
    <name evidence="7" type="ORF">AGOS_AGR100W</name>
</gene>
<proteinExistence type="inferred from homology"/>
<feature type="transmembrane region" description="Helical" evidence="6">
    <location>
        <begin position="442"/>
        <end position="466"/>
    </location>
</feature>
<feature type="transmembrane region" description="Helical" evidence="6">
    <location>
        <begin position="152"/>
        <end position="172"/>
    </location>
</feature>
<dbReference type="PANTHER" id="PTHR10383:SF9">
    <property type="entry name" value="SERINE INCORPORATOR, ISOFORM F"/>
    <property type="match status" value="1"/>
</dbReference>
<feature type="transmembrane region" description="Helical" evidence="6">
    <location>
        <begin position="122"/>
        <end position="140"/>
    </location>
</feature>
<dbReference type="InParanoid" id="Q74ZU8"/>
<reference evidence="8" key="2">
    <citation type="journal article" date="2013" name="G3 (Bethesda)">
        <title>Genomes of Ashbya fungi isolated from insects reveal four mating-type loci, numerous translocations, lack of transposons, and distinct gene duplications.</title>
        <authorList>
            <person name="Dietrich F.S."/>
            <person name="Voegeli S."/>
            <person name="Kuo S."/>
            <person name="Philippsen P."/>
        </authorList>
    </citation>
    <scope>GENOME REANNOTATION</scope>
    <source>
        <strain evidence="8">ATCC 10895 / CBS 109.51 / FGSC 9923 / NRRL Y-1056</strain>
    </source>
</reference>
<accession>Q74ZU8</accession>
<feature type="transmembrane region" description="Helical" evidence="6">
    <location>
        <begin position="226"/>
        <end position="246"/>
    </location>
</feature>
<protein>
    <submittedName>
        <fullName evidence="7">AGR100Wp</fullName>
    </submittedName>
</protein>
<dbReference type="OrthoDB" id="5963193at2759"/>
<feature type="transmembrane region" description="Helical" evidence="6">
    <location>
        <begin position="45"/>
        <end position="63"/>
    </location>
</feature>
<dbReference type="KEGG" id="ago:AGOS_AGR100W"/>
<evidence type="ECO:0000256" key="2">
    <source>
        <dbReference type="ARBA" id="ARBA00006665"/>
    </source>
</evidence>
<sequence>MGALVSLPITSAATFLSSCFGASFAAALSSTFRSVSGTSSSFATRLLYAVWLLFNSVVSWISMSSNHTLLWPGQTCTSTGECGFFSVHRLNFALGMMHLLLAGVLVGVKSTKNPRAQLQNSWWWLKVAAYVGLVVAAFRIPNDFYLTLSQWVSVPSGALFILIGLVLLVDFAHEWAEVCIQHVEEEDEHSTFWQRFLVVGTGALYLVTILMNVAMIVLFCRESCNMNIVAVALNIVFTILTTAASLNSRIQEFNPRCGLAQSSMVATYCTYLTMSAMASEPDDKLCNPLVRSSGTRRFSVVLGALFTFIAIAYTTTRAAANSAFQASNSGRVHLPADDYIEYDGVSGTRSQLRQEALRQAVLEGSLPEAVLYENPWARGHGDDASETDSAMDDERHAAKYNYSLFHLIFFLATQWIAILLTINVTQDEVGDFIPVGRTYFYSWVKIVSAWICYLLYGWTLVAPMLLPERFGTDLY</sequence>
<comment type="subcellular location">
    <subcellularLocation>
        <location evidence="1">Membrane</location>
        <topology evidence="1">Multi-pass membrane protein</topology>
    </subcellularLocation>
</comment>
<keyword evidence="8" id="KW-1185">Reference proteome</keyword>
<dbReference type="InterPro" id="IPR005016">
    <property type="entry name" value="TDE1/TMS"/>
</dbReference>
<dbReference type="RefSeq" id="NP_986766.2">
    <property type="nucleotide sequence ID" value="NM_211828.2"/>
</dbReference>
<feature type="transmembrane region" description="Helical" evidence="6">
    <location>
        <begin position="90"/>
        <end position="110"/>
    </location>
</feature>
<evidence type="ECO:0000256" key="4">
    <source>
        <dbReference type="ARBA" id="ARBA00022989"/>
    </source>
</evidence>
<evidence type="ECO:0000256" key="5">
    <source>
        <dbReference type="ARBA" id="ARBA00023136"/>
    </source>
</evidence>
<dbReference type="GO" id="GO:0016020">
    <property type="term" value="C:membrane"/>
    <property type="evidence" value="ECO:0000318"/>
    <property type="project" value="GO_Central"/>
</dbReference>
<feature type="transmembrane region" description="Helical" evidence="6">
    <location>
        <begin position="298"/>
        <end position="315"/>
    </location>
</feature>
<dbReference type="GeneID" id="4623068"/>
<organism evidence="7 8">
    <name type="scientific">Eremothecium gossypii (strain ATCC 10895 / CBS 109.51 / FGSC 9923 / NRRL Y-1056)</name>
    <name type="common">Yeast</name>
    <name type="synonym">Ashbya gossypii</name>
    <dbReference type="NCBI Taxonomy" id="284811"/>
    <lineage>
        <taxon>Eukaryota</taxon>
        <taxon>Fungi</taxon>
        <taxon>Dikarya</taxon>
        <taxon>Ascomycota</taxon>
        <taxon>Saccharomycotina</taxon>
        <taxon>Saccharomycetes</taxon>
        <taxon>Saccharomycetales</taxon>
        <taxon>Saccharomycetaceae</taxon>
        <taxon>Eremothecium</taxon>
    </lineage>
</organism>
<feature type="transmembrane region" description="Helical" evidence="6">
    <location>
        <begin position="192"/>
        <end position="219"/>
    </location>
</feature>
<evidence type="ECO:0000313" key="8">
    <source>
        <dbReference type="Proteomes" id="UP000000591"/>
    </source>
</evidence>
<evidence type="ECO:0000256" key="6">
    <source>
        <dbReference type="SAM" id="Phobius"/>
    </source>
</evidence>
<dbReference type="AlphaFoldDB" id="Q74ZU8"/>
<dbReference type="EMBL" id="AE016820">
    <property type="protein sequence ID" value="AAS54590.2"/>
    <property type="molecule type" value="Genomic_DNA"/>
</dbReference>
<evidence type="ECO:0000313" key="7">
    <source>
        <dbReference type="EMBL" id="AAS54590.2"/>
    </source>
</evidence>
<evidence type="ECO:0000256" key="3">
    <source>
        <dbReference type="ARBA" id="ARBA00022692"/>
    </source>
</evidence>
<comment type="similarity">
    <text evidence="2">Belongs to the TDE1 family.</text>
</comment>
<dbReference type="Pfam" id="PF03348">
    <property type="entry name" value="Serinc"/>
    <property type="match status" value="1"/>
</dbReference>
<dbReference type="OMA" id="DKHCNPL"/>
<dbReference type="Proteomes" id="UP000000591">
    <property type="component" value="Chromosome VII"/>
</dbReference>